<dbReference type="NCBIfam" id="NF005310">
    <property type="entry name" value="PRK06842.1"/>
    <property type="match status" value="1"/>
</dbReference>
<dbReference type="Pfam" id="PF05683">
    <property type="entry name" value="Fumerase_C"/>
    <property type="match status" value="1"/>
</dbReference>
<gene>
    <name evidence="4" type="primary">fumB_6</name>
    <name evidence="4" type="ORF">SDC9_33633</name>
</gene>
<proteinExistence type="inferred from homology"/>
<dbReference type="EC" id="4.2.1.2" evidence="4"/>
<dbReference type="PANTHER" id="PTHR43351">
    <property type="entry name" value="L(+)-TARTRATE DEHYDRATASE SUBUNIT BETA"/>
    <property type="match status" value="1"/>
</dbReference>
<comment type="similarity">
    <text evidence="1">Belongs to the class-I fumarase family.</text>
</comment>
<dbReference type="InterPro" id="IPR036660">
    <property type="entry name" value="Fe-S_hydroAse_TtdB_cat_sf"/>
</dbReference>
<reference evidence="4" key="1">
    <citation type="submission" date="2019-08" db="EMBL/GenBank/DDBJ databases">
        <authorList>
            <person name="Kucharzyk K."/>
            <person name="Murdoch R.W."/>
            <person name="Higgins S."/>
            <person name="Loffler F."/>
        </authorList>
    </citation>
    <scope>NUCLEOTIDE SEQUENCE</scope>
</reference>
<organism evidence="4">
    <name type="scientific">bioreactor metagenome</name>
    <dbReference type="NCBI Taxonomy" id="1076179"/>
    <lineage>
        <taxon>unclassified sequences</taxon>
        <taxon>metagenomes</taxon>
        <taxon>ecological metagenomes</taxon>
    </lineage>
</organism>
<evidence type="ECO:0000256" key="1">
    <source>
        <dbReference type="ARBA" id="ARBA00008876"/>
    </source>
</evidence>
<evidence type="ECO:0000313" key="4">
    <source>
        <dbReference type="EMBL" id="MPL87632.1"/>
    </source>
</evidence>
<dbReference type="GO" id="GO:0004333">
    <property type="term" value="F:fumarate hydratase activity"/>
    <property type="evidence" value="ECO:0007669"/>
    <property type="project" value="UniProtKB-EC"/>
</dbReference>
<comment type="caution">
    <text evidence="4">The sequence shown here is derived from an EMBL/GenBank/DDBJ whole genome shotgun (WGS) entry which is preliminary data.</text>
</comment>
<accession>A0A644VA61</accession>
<dbReference type="InterPro" id="IPR004647">
    <property type="entry name" value="Fe-S_hydro-lyase_TtdB-typ_cat"/>
</dbReference>
<dbReference type="PANTHER" id="PTHR43351:SF2">
    <property type="entry name" value="L(+)-TARTRATE DEHYDRATASE SUBUNIT BETA-RELATED"/>
    <property type="match status" value="1"/>
</dbReference>
<dbReference type="SUPFAM" id="SSF117457">
    <property type="entry name" value="FumA C-terminal domain-like"/>
    <property type="match status" value="1"/>
</dbReference>
<keyword evidence="2 4" id="KW-0456">Lyase</keyword>
<dbReference type="NCBIfam" id="TIGR00723">
    <property type="entry name" value="ttdB_fumA_fumB"/>
    <property type="match status" value="1"/>
</dbReference>
<dbReference type="EMBL" id="VSSQ01000242">
    <property type="protein sequence ID" value="MPL87632.1"/>
    <property type="molecule type" value="Genomic_DNA"/>
</dbReference>
<evidence type="ECO:0000259" key="3">
    <source>
        <dbReference type="Pfam" id="PF05683"/>
    </source>
</evidence>
<evidence type="ECO:0000256" key="2">
    <source>
        <dbReference type="ARBA" id="ARBA00023239"/>
    </source>
</evidence>
<dbReference type="Gene3D" id="3.20.130.10">
    <property type="entry name" value="Fe-S hydro-lyase, tartrate dehydratase beta-type, catalytic domain"/>
    <property type="match status" value="1"/>
</dbReference>
<name>A0A644VA61_9ZZZZ</name>
<sequence length="182" mass="19733">MTQERTELTTPLCENDIKSLKAGDMVYISGKIYTARDAAHKRLSELIEEGVEMPFDFNGAVVFYAGPCPAKPGRPIGSVGPTTSGRMDLYSPKLIERGLKFMIGKGLRSKEVSDAIVENRGLYFAAIGGAAALMAKCVVSAQVIAFEELGTEAVRELIVKDMPVIVAIDSEGNDIYKQRKSL</sequence>
<feature type="domain" description="Fe-S hydro-lyase tartrate dehydratase beta-type catalytic" evidence="3">
    <location>
        <begin position="4"/>
        <end position="178"/>
    </location>
</feature>
<protein>
    <submittedName>
        <fullName evidence="4">Fumarate hydratase class I, anaerobic</fullName>
        <ecNumber evidence="4">4.2.1.2</ecNumber>
    </submittedName>
</protein>
<dbReference type="AlphaFoldDB" id="A0A644VA61"/>